<feature type="compositionally biased region" description="Low complexity" evidence="1">
    <location>
        <begin position="416"/>
        <end position="442"/>
    </location>
</feature>
<evidence type="ECO:0000256" key="1">
    <source>
        <dbReference type="SAM" id="MobiDB-lite"/>
    </source>
</evidence>
<evidence type="ECO:0000313" key="3">
    <source>
        <dbReference type="EMBL" id="CDP33504.1"/>
    </source>
</evidence>
<organism evidence="3">
    <name type="scientific">Blastobotrys adeninivorans</name>
    <name type="common">Yeast</name>
    <name type="synonym">Arxula adeninivorans</name>
    <dbReference type="NCBI Taxonomy" id="409370"/>
    <lineage>
        <taxon>Eukaryota</taxon>
        <taxon>Fungi</taxon>
        <taxon>Dikarya</taxon>
        <taxon>Ascomycota</taxon>
        <taxon>Saccharomycotina</taxon>
        <taxon>Dipodascomycetes</taxon>
        <taxon>Dipodascales</taxon>
        <taxon>Trichomonascaceae</taxon>
        <taxon>Blastobotrys</taxon>
    </lineage>
</organism>
<keyword evidence="2" id="KW-0732">Signal</keyword>
<evidence type="ECO:0000256" key="2">
    <source>
        <dbReference type="SAM" id="SignalP"/>
    </source>
</evidence>
<protein>
    <submittedName>
        <fullName evidence="3">ARAD1A10868p</fullName>
    </submittedName>
</protein>
<feature type="compositionally biased region" description="Acidic residues" evidence="1">
    <location>
        <begin position="112"/>
        <end position="122"/>
    </location>
</feature>
<reference evidence="3" key="2">
    <citation type="submission" date="2014-06" db="EMBL/GenBank/DDBJ databases">
        <title>The complete genome of Blastobotrys (Arxula) adeninivorans LS3 - a yeast of biotechnological interest.</title>
        <authorList>
            <person name="Kunze G."/>
            <person name="Gaillardin C."/>
            <person name="Czernicka M."/>
            <person name="Durrens P."/>
            <person name="Martin T."/>
            <person name="Boer E."/>
            <person name="Gabaldon T."/>
            <person name="Cruz J."/>
            <person name="Talla E."/>
            <person name="Marck C."/>
            <person name="Goffeau A."/>
            <person name="Barbe V."/>
            <person name="Baret P."/>
            <person name="Baronian K."/>
            <person name="Beier S."/>
            <person name="Bleykasten C."/>
            <person name="Bode R."/>
            <person name="Casaregola S."/>
            <person name="Despons L."/>
            <person name="Fairhead C."/>
            <person name="Giersberg M."/>
            <person name="Gierski P."/>
            <person name="Hahnel U."/>
            <person name="Hartmann A."/>
            <person name="Jankowska D."/>
            <person name="Jubin C."/>
            <person name="Jung P."/>
            <person name="Lafontaine I."/>
            <person name="Leh-Louis V."/>
            <person name="Lemaire M."/>
            <person name="Marcet-Houben M."/>
            <person name="Mascher M."/>
            <person name="Morel G."/>
            <person name="Richard G.-F."/>
            <person name="Riechen J."/>
            <person name="Sacerdot C."/>
            <person name="Sarkar A."/>
            <person name="Savel G."/>
            <person name="Schacherer J."/>
            <person name="Sherman D."/>
            <person name="Straub M.-L."/>
            <person name="Stein N."/>
            <person name="Thierry A."/>
            <person name="Trautwein-Schult A."/>
            <person name="Westhof E."/>
            <person name="Worch S."/>
            <person name="Dujon B."/>
            <person name="Souciet J.-L."/>
            <person name="Wincker P."/>
            <person name="Scholz U."/>
            <person name="Neuveglise N."/>
        </authorList>
    </citation>
    <scope>NUCLEOTIDE SEQUENCE</scope>
    <source>
        <strain evidence="3">LS3</strain>
    </source>
</reference>
<feature type="compositionally biased region" description="Basic and acidic residues" evidence="1">
    <location>
        <begin position="123"/>
        <end position="134"/>
    </location>
</feature>
<feature type="compositionally biased region" description="Acidic residues" evidence="1">
    <location>
        <begin position="367"/>
        <end position="378"/>
    </location>
</feature>
<gene>
    <name evidence="3" type="ORF">GNLVRS02_ARAD1A10868g</name>
</gene>
<dbReference type="AlphaFoldDB" id="A0A060SYA3"/>
<reference evidence="3" key="1">
    <citation type="submission" date="2014-02" db="EMBL/GenBank/DDBJ databases">
        <authorList>
            <person name="Genoscope - CEA"/>
        </authorList>
    </citation>
    <scope>NUCLEOTIDE SEQUENCE</scope>
    <source>
        <strain evidence="3">LS3</strain>
    </source>
</reference>
<feature type="signal peptide" evidence="2">
    <location>
        <begin position="1"/>
        <end position="19"/>
    </location>
</feature>
<accession>A0A060SYA3</accession>
<dbReference type="EMBL" id="HG937691">
    <property type="protein sequence ID" value="CDP33504.1"/>
    <property type="molecule type" value="Genomic_DNA"/>
</dbReference>
<feature type="region of interest" description="Disordered" evidence="1">
    <location>
        <begin position="358"/>
        <end position="501"/>
    </location>
</feature>
<feature type="chain" id="PRO_5001587852" evidence="2">
    <location>
        <begin position="20"/>
        <end position="628"/>
    </location>
</feature>
<proteinExistence type="predicted"/>
<feature type="compositionally biased region" description="Basic and acidic residues" evidence="1">
    <location>
        <begin position="444"/>
        <end position="456"/>
    </location>
</feature>
<name>A0A060SYA3_BLAAD</name>
<sequence>MLHAVILYAVVLFCTKGSGQLISLYNAIDRLPSCGSNISVCVAEVEKSYSSCDNDPPKCLCDSLWAVQDLCYIDCSPQVQIESVENGIAEICAEALVDYSNSPHSSSITVDDNQDDKDEPIDDSDRLELLRWKESIGATDPTDSDIIPNNVSDTVSDADPDDGSELFRDFDSGTIVNEDDRTHYGHYEGNPLGSDSVEPIESASADAPRVPVEPTSPPGPIVDQIDFNDDPPEPLYPSSPYRKHLESPNSTIQALNEAQVPAQFQNQDFLVNWHSDDSEDDYDIDQEDYDDYDYDQMSYEIHVDDGIEGPPVADLDYLSYLDQQDEDEPYLLQLLGFTPSVVEIYTETCSPVTLTVTAYPTNTGYDPQEELEDADDLGAPDPYNDNERYSDADNADNHNANDSGRSGADDADPYNDNDPNTSGDSDNIDNGNGYDNINNGGNALERDDGSGHDSGHGDNIGDPIKSPRTREIARYRPPTTTSNPIWNGDNKDQEDSNVPNPNWLKERHDLTCEGPDCGHYNPPTIQPTTIFVTQTITETLFSTVSVKGCTPRTITVQEPLPEIPTTESKSPMASPRHSNMADIRRLHPPISTVTRTIATTGGGNSNTLDKVVYSIVSMLIGIVLLFIM</sequence>
<feature type="region of interest" description="Disordered" evidence="1">
    <location>
        <begin position="103"/>
        <end position="239"/>
    </location>
</feature>